<dbReference type="Proteomes" id="UP001161704">
    <property type="component" value="Unassembled WGS sequence"/>
</dbReference>
<reference evidence="2" key="1">
    <citation type="submission" date="2022-09" db="EMBL/GenBank/DDBJ databases">
        <title>Intensive care unit water sources are persistently colonized with multi-drug resistant bacteria and are the site of extensive horizontal gene transfer of antibiotic resistance genes.</title>
        <authorList>
            <person name="Diorio-Toth L."/>
        </authorList>
    </citation>
    <scope>NUCLEOTIDE SEQUENCE</scope>
    <source>
        <strain evidence="2">GD03710</strain>
    </source>
</reference>
<feature type="chain" id="PRO_5041470662" evidence="1">
    <location>
        <begin position="22"/>
        <end position="371"/>
    </location>
</feature>
<organism evidence="2 3">
    <name type="scientific">Aeromonas caviae</name>
    <name type="common">Aeromonas punctata</name>
    <dbReference type="NCBI Taxonomy" id="648"/>
    <lineage>
        <taxon>Bacteria</taxon>
        <taxon>Pseudomonadati</taxon>
        <taxon>Pseudomonadota</taxon>
        <taxon>Gammaproteobacteria</taxon>
        <taxon>Aeromonadales</taxon>
        <taxon>Aeromonadaceae</taxon>
        <taxon>Aeromonas</taxon>
    </lineage>
</organism>
<gene>
    <name evidence="2" type="ORF">N5I20_17255</name>
</gene>
<dbReference type="AlphaFoldDB" id="A0AA42UIG6"/>
<comment type="caution">
    <text evidence="2">The sequence shown here is derived from an EMBL/GenBank/DDBJ whole genome shotgun (WGS) entry which is preliminary data.</text>
</comment>
<protein>
    <submittedName>
        <fullName evidence="2">TraU family protein</fullName>
    </submittedName>
</protein>
<dbReference type="InterPro" id="IPR009649">
    <property type="entry name" value="TraU"/>
</dbReference>
<evidence type="ECO:0000313" key="2">
    <source>
        <dbReference type="EMBL" id="MDH1506799.1"/>
    </source>
</evidence>
<dbReference type="EMBL" id="JAOCIZ010000081">
    <property type="protein sequence ID" value="MDH1506799.1"/>
    <property type="molecule type" value="Genomic_DNA"/>
</dbReference>
<proteinExistence type="predicted"/>
<sequence length="371" mass="40969">MKRLRAILAVALATVSISLAAAEAGKDFNLDCEDGKILTGIIDKICWSCVLPMRIMGVGPKPAGAASSKPVCMCNDSNGVPEIGWQLGYFQPARIEEVVKTPWCSPFLGGIKLQDSSFEIGREKASNHVDNPQNVFMDSHYFSYPVFQLLNLLMIPGCAGDNHQDIDLLTMSEIDPLWSNDLLTFVLNPESVVFANPLALAWCMADCVATTANFESEKNYFCAGCDGMIYPHTGNIHGIKDPVQNSSLLVQRQLAALHRRGLAEKTMGEDEMCGSTYSYFVPRSQYKVSMLYPVPESSNKRPLFTPPKQGDGSGTTMPSNFILNENCCHRLGESVHQWSTMKGGRSRPGKENYVYMIWRYVDCCVTYKGGV</sequence>
<dbReference type="Pfam" id="PF06834">
    <property type="entry name" value="TraU"/>
    <property type="match status" value="1"/>
</dbReference>
<dbReference type="RefSeq" id="WP_270657634.1">
    <property type="nucleotide sequence ID" value="NZ_JAOCFK010000068.1"/>
</dbReference>
<name>A0AA42UIG6_AERCA</name>
<evidence type="ECO:0000256" key="1">
    <source>
        <dbReference type="SAM" id="SignalP"/>
    </source>
</evidence>
<evidence type="ECO:0000313" key="3">
    <source>
        <dbReference type="Proteomes" id="UP001161704"/>
    </source>
</evidence>
<accession>A0AA42UIG6</accession>
<feature type="signal peptide" evidence="1">
    <location>
        <begin position="1"/>
        <end position="21"/>
    </location>
</feature>
<keyword evidence="1" id="KW-0732">Signal</keyword>